<dbReference type="EMBL" id="CP027850">
    <property type="protein sequence ID" value="AVQ00769.1"/>
    <property type="molecule type" value="Genomic_DNA"/>
</dbReference>
<evidence type="ECO:0000313" key="1">
    <source>
        <dbReference type="EMBL" id="AVQ00769.1"/>
    </source>
</evidence>
<reference evidence="1 2" key="1">
    <citation type="journal article" date="2015" name="Biotechnol. Bioeng.">
        <title>Genome sequence and phenotypic characterization of Caulobacter segnis.</title>
        <authorList>
            <person name="Patel S."/>
            <person name="Fletcher B."/>
            <person name="Scott D.C."/>
            <person name="Ely B."/>
        </authorList>
    </citation>
    <scope>NUCLEOTIDE SEQUENCE [LARGE SCALE GENOMIC DNA]</scope>
    <source>
        <strain evidence="1 2">TK0059</strain>
    </source>
</reference>
<dbReference type="Proteomes" id="UP000240527">
    <property type="component" value="Chromosome"/>
</dbReference>
<evidence type="ECO:0000313" key="2">
    <source>
        <dbReference type="Proteomes" id="UP000240527"/>
    </source>
</evidence>
<keyword evidence="2" id="KW-1185">Reference proteome</keyword>
<sequence length="73" mass="7680">MDLSVFRQRLSTLGADIGRWPDNDEAVALLAESDEAVALLANALRETPEATSEPLDTALTEAVLDAALGRGAD</sequence>
<proteinExistence type="predicted"/>
<name>A0ABM6TDR2_9CAUL</name>
<protein>
    <submittedName>
        <fullName evidence="1">Uncharacterized protein</fullName>
    </submittedName>
</protein>
<gene>
    <name evidence="1" type="ORF">B7G68_02165</name>
</gene>
<accession>A0ABM6TDR2</accession>
<organism evidence="1 2">
    <name type="scientific">Caulobacter segnis</name>
    <dbReference type="NCBI Taxonomy" id="88688"/>
    <lineage>
        <taxon>Bacteria</taxon>
        <taxon>Pseudomonadati</taxon>
        <taxon>Pseudomonadota</taxon>
        <taxon>Alphaproteobacteria</taxon>
        <taxon>Caulobacterales</taxon>
        <taxon>Caulobacteraceae</taxon>
        <taxon>Caulobacter</taxon>
    </lineage>
</organism>